<gene>
    <name evidence="6" type="ORF">GRQ65_06680</name>
</gene>
<evidence type="ECO:0000256" key="1">
    <source>
        <dbReference type="ARBA" id="ARBA00023015"/>
    </source>
</evidence>
<dbReference type="PANTHER" id="PTHR47506:SF1">
    <property type="entry name" value="HTH-TYPE TRANSCRIPTIONAL REGULATOR YJDC"/>
    <property type="match status" value="1"/>
</dbReference>
<evidence type="ECO:0000259" key="5">
    <source>
        <dbReference type="Pfam" id="PF21993"/>
    </source>
</evidence>
<name>A0A6L7EZ85_9ACTN</name>
<feature type="domain" description="Transcriptional regulator LmrA/YxaF-like C-terminal" evidence="5">
    <location>
        <begin position="83"/>
        <end position="176"/>
    </location>
</feature>
<reference evidence="6 7" key="1">
    <citation type="submission" date="2019-12" db="EMBL/GenBank/DDBJ databases">
        <authorList>
            <person name="Kun Z."/>
        </authorList>
    </citation>
    <scope>NUCLEOTIDE SEQUENCE [LARGE SCALE GENOMIC DNA]</scope>
    <source>
        <strain evidence="6 7">YIM 123512</strain>
    </source>
</reference>
<dbReference type="InterPro" id="IPR001647">
    <property type="entry name" value="HTH_TetR"/>
</dbReference>
<dbReference type="InterPro" id="IPR009057">
    <property type="entry name" value="Homeodomain-like_sf"/>
</dbReference>
<dbReference type="Pfam" id="PF21993">
    <property type="entry name" value="TetR_C_13_2"/>
    <property type="match status" value="1"/>
</dbReference>
<dbReference type="InterPro" id="IPR054156">
    <property type="entry name" value="YxaF_TetR_C"/>
</dbReference>
<dbReference type="AlphaFoldDB" id="A0A6L7EZ85"/>
<organism evidence="6 7">
    <name type="scientific">Nocardioides flavescens</name>
    <dbReference type="NCBI Taxonomy" id="2691959"/>
    <lineage>
        <taxon>Bacteria</taxon>
        <taxon>Bacillati</taxon>
        <taxon>Actinomycetota</taxon>
        <taxon>Actinomycetes</taxon>
        <taxon>Propionibacteriales</taxon>
        <taxon>Nocardioidaceae</taxon>
        <taxon>Nocardioides</taxon>
    </lineage>
</organism>
<keyword evidence="1" id="KW-0805">Transcription regulation</keyword>
<feature type="domain" description="HTH tetR-type" evidence="4">
    <location>
        <begin position="17"/>
        <end position="58"/>
    </location>
</feature>
<dbReference type="SUPFAM" id="SSF48498">
    <property type="entry name" value="Tetracyclin repressor-like, C-terminal domain"/>
    <property type="match status" value="1"/>
</dbReference>
<accession>A0A6L7EZ85</accession>
<protein>
    <submittedName>
        <fullName evidence="6">TetR family transcriptional regulator</fullName>
    </submittedName>
</protein>
<proteinExistence type="predicted"/>
<comment type="caution">
    <text evidence="6">The sequence shown here is derived from an EMBL/GenBank/DDBJ whole genome shotgun (WGS) entry which is preliminary data.</text>
</comment>
<dbReference type="InterPro" id="IPR036271">
    <property type="entry name" value="Tet_transcr_reg_TetR-rel_C_sf"/>
</dbReference>
<sequence length="188" mass="20423">MVRTVRDRSDAVLALAGVFRRRGFEGSSLSAIQEETGLGRGSLYHFFPDGKTDMARAVLDQVGGWFEDHVFVPLRTAEDAAGAVRTTSQEVTEYFASRESVCLFAAISLGQERETFDEAVRTYFTDWVDALAAALGRHGLSAEEASDRAEDAVAAIQGGLVLARARGDDSTLVRIVRRVQERLLAPAG</sequence>
<dbReference type="PANTHER" id="PTHR47506">
    <property type="entry name" value="TRANSCRIPTIONAL REGULATORY PROTEIN"/>
    <property type="match status" value="1"/>
</dbReference>
<dbReference type="Gene3D" id="1.10.357.10">
    <property type="entry name" value="Tetracycline Repressor, domain 2"/>
    <property type="match status" value="1"/>
</dbReference>
<dbReference type="GO" id="GO:0003677">
    <property type="term" value="F:DNA binding"/>
    <property type="evidence" value="ECO:0007669"/>
    <property type="project" value="UniProtKB-KW"/>
</dbReference>
<evidence type="ECO:0000313" key="6">
    <source>
        <dbReference type="EMBL" id="MXG89231.1"/>
    </source>
</evidence>
<dbReference type="Pfam" id="PF00440">
    <property type="entry name" value="TetR_N"/>
    <property type="match status" value="1"/>
</dbReference>
<dbReference type="Proteomes" id="UP000473325">
    <property type="component" value="Unassembled WGS sequence"/>
</dbReference>
<evidence type="ECO:0000259" key="4">
    <source>
        <dbReference type="Pfam" id="PF00440"/>
    </source>
</evidence>
<keyword evidence="7" id="KW-1185">Reference proteome</keyword>
<evidence type="ECO:0000256" key="3">
    <source>
        <dbReference type="ARBA" id="ARBA00023163"/>
    </source>
</evidence>
<evidence type="ECO:0000313" key="7">
    <source>
        <dbReference type="Proteomes" id="UP000473325"/>
    </source>
</evidence>
<dbReference type="SUPFAM" id="SSF46689">
    <property type="entry name" value="Homeodomain-like"/>
    <property type="match status" value="1"/>
</dbReference>
<keyword evidence="2" id="KW-0238">DNA-binding</keyword>
<dbReference type="EMBL" id="WUEK01000003">
    <property type="protein sequence ID" value="MXG89231.1"/>
    <property type="molecule type" value="Genomic_DNA"/>
</dbReference>
<keyword evidence="3" id="KW-0804">Transcription</keyword>
<dbReference type="RefSeq" id="WP_160876405.1">
    <property type="nucleotide sequence ID" value="NZ_WUEK01000003.1"/>
</dbReference>
<evidence type="ECO:0000256" key="2">
    <source>
        <dbReference type="ARBA" id="ARBA00023125"/>
    </source>
</evidence>